<evidence type="ECO:0000256" key="1">
    <source>
        <dbReference type="SAM" id="SignalP"/>
    </source>
</evidence>
<dbReference type="EMBL" id="SLWU01000065">
    <property type="protein sequence ID" value="TCO53407.1"/>
    <property type="molecule type" value="Genomic_DNA"/>
</dbReference>
<gene>
    <name evidence="2" type="ORF">EV203_1651</name>
</gene>
<dbReference type="Proteomes" id="UP000294886">
    <property type="component" value="Unassembled WGS sequence"/>
</dbReference>
<feature type="chain" id="PRO_5020725135" evidence="1">
    <location>
        <begin position="28"/>
        <end position="188"/>
    </location>
</feature>
<reference evidence="2 3" key="1">
    <citation type="submission" date="2019-03" db="EMBL/GenBank/DDBJ databases">
        <title>Genomic Encyclopedia of Type Strains, Phase IV (KMG-IV): sequencing the most valuable type-strain genomes for metagenomic binning, comparative biology and taxonomic classification.</title>
        <authorList>
            <person name="Goeker M."/>
        </authorList>
    </citation>
    <scope>NUCLEOTIDE SEQUENCE [LARGE SCALE GENOMIC DNA]</scope>
    <source>
        <strain evidence="2 3">DSM 13054</strain>
    </source>
</reference>
<protein>
    <submittedName>
        <fullName evidence="2">Uncharacterized protein</fullName>
    </submittedName>
</protein>
<accession>A0A4R2J5Z5</accession>
<name>A0A4R2J5Z5_9THEO</name>
<evidence type="ECO:0000313" key="3">
    <source>
        <dbReference type="Proteomes" id="UP000294886"/>
    </source>
</evidence>
<dbReference type="RefSeq" id="WP_011026402.1">
    <property type="nucleotide sequence ID" value="NZ_SLWU01000065.1"/>
</dbReference>
<dbReference type="OMA" id="NFRANNT"/>
<organism evidence="2 3">
    <name type="scientific">Caldanaerobacter subterraneus</name>
    <dbReference type="NCBI Taxonomy" id="911092"/>
    <lineage>
        <taxon>Bacteria</taxon>
        <taxon>Bacillati</taxon>
        <taxon>Bacillota</taxon>
        <taxon>Clostridia</taxon>
        <taxon>Thermoanaerobacterales</taxon>
        <taxon>Thermoanaerobacteraceae</taxon>
        <taxon>Caldanaerobacter</taxon>
    </lineage>
</organism>
<sequence length="188" mass="20719">MKNRRKILSSIFLAMVMIVTFCIQAMATEIENETYIEVPIVTVNENLNVAEIGKILSDSAKTSTNDITTASTPTIIYATITRSGNTDTCHVYLTWSGTDLYYAWRFKSLTIEDTSFLFPKTYATFGDGKTYSTYYTGVSSVGTVFIGYATIPTHVNKVKVSVKDLQGYNLTSGGWLSALTFTGTVTIN</sequence>
<feature type="signal peptide" evidence="1">
    <location>
        <begin position="1"/>
        <end position="27"/>
    </location>
</feature>
<evidence type="ECO:0000313" key="2">
    <source>
        <dbReference type="EMBL" id="TCO53407.1"/>
    </source>
</evidence>
<proteinExistence type="predicted"/>
<dbReference type="AlphaFoldDB" id="A0A4R2J5Z5"/>
<comment type="caution">
    <text evidence="2">The sequence shown here is derived from an EMBL/GenBank/DDBJ whole genome shotgun (WGS) entry which is preliminary data.</text>
</comment>
<keyword evidence="1" id="KW-0732">Signal</keyword>